<evidence type="ECO:0000313" key="1">
    <source>
        <dbReference type="EMBL" id="POR47892.1"/>
    </source>
</evidence>
<dbReference type="EMBL" id="PQGA01000016">
    <property type="protein sequence ID" value="POR47892.1"/>
    <property type="molecule type" value="Genomic_DNA"/>
</dbReference>
<dbReference type="AlphaFoldDB" id="A0A2S4LZJ5"/>
<organism evidence="1 2">
    <name type="scientific">Paraburkholderia eburnea</name>
    <dbReference type="NCBI Taxonomy" id="1189126"/>
    <lineage>
        <taxon>Bacteria</taxon>
        <taxon>Pseudomonadati</taxon>
        <taxon>Pseudomonadota</taxon>
        <taxon>Betaproteobacteria</taxon>
        <taxon>Burkholderiales</taxon>
        <taxon>Burkholderiaceae</taxon>
        <taxon>Paraburkholderia</taxon>
    </lineage>
</organism>
<protein>
    <recommendedName>
        <fullName evidence="3">Phospholipid methyltransferase</fullName>
    </recommendedName>
</protein>
<sequence>MYAFAILLLVGTPLMLGSWWGLAWVPPMVAGVGWRAVREERALAMELPGYRAYLERVKYRFVPGVW</sequence>
<reference evidence="1 2" key="1">
    <citation type="submission" date="2018-01" db="EMBL/GenBank/DDBJ databases">
        <title>Genomic Encyclopedia of Type Strains, Phase III (KMG-III): the genomes of soil and plant-associated and newly described type strains.</title>
        <authorList>
            <person name="Whitman W."/>
        </authorList>
    </citation>
    <scope>NUCLEOTIDE SEQUENCE [LARGE SCALE GENOMIC DNA]</scope>
    <source>
        <strain evidence="1 2">JCM 18070</strain>
    </source>
</reference>
<name>A0A2S4LZJ5_9BURK</name>
<comment type="caution">
    <text evidence="1">The sequence shown here is derived from an EMBL/GenBank/DDBJ whole genome shotgun (WGS) entry which is preliminary data.</text>
</comment>
<proteinExistence type="predicted"/>
<dbReference type="PANTHER" id="PTHR43847">
    <property type="entry name" value="BLL3993 PROTEIN"/>
    <property type="match status" value="1"/>
</dbReference>
<dbReference type="InterPro" id="IPR052527">
    <property type="entry name" value="Metal_cation-efflux_comp"/>
</dbReference>
<evidence type="ECO:0008006" key="3">
    <source>
        <dbReference type="Google" id="ProtNLM"/>
    </source>
</evidence>
<gene>
    <name evidence="1" type="ORF">B0G62_11640</name>
</gene>
<evidence type="ECO:0000313" key="2">
    <source>
        <dbReference type="Proteomes" id="UP000237381"/>
    </source>
</evidence>
<dbReference type="Proteomes" id="UP000237381">
    <property type="component" value="Unassembled WGS sequence"/>
</dbReference>
<keyword evidence="2" id="KW-1185">Reference proteome</keyword>
<dbReference type="PANTHER" id="PTHR43847:SF1">
    <property type="entry name" value="BLL3993 PROTEIN"/>
    <property type="match status" value="1"/>
</dbReference>
<accession>A0A2S4LZJ5</accession>
<dbReference type="Gene3D" id="1.20.120.1630">
    <property type="match status" value="1"/>
</dbReference>